<dbReference type="InterPro" id="IPR009506">
    <property type="entry name" value="YjiS-like"/>
</dbReference>
<feature type="domain" description="YjiS-like" evidence="1">
    <location>
        <begin position="34"/>
        <end position="66"/>
    </location>
</feature>
<evidence type="ECO:0000259" key="1">
    <source>
        <dbReference type="Pfam" id="PF06568"/>
    </source>
</evidence>
<organism evidence="2">
    <name type="scientific">Pseudomonas solani</name>
    <dbReference type="NCBI Taxonomy" id="2731552"/>
    <lineage>
        <taxon>Bacteria</taxon>
        <taxon>Pseudomonadati</taxon>
        <taxon>Pseudomonadota</taxon>
        <taxon>Gammaproteobacteria</taxon>
        <taxon>Pseudomonadales</taxon>
        <taxon>Pseudomonadaceae</taxon>
        <taxon>Pseudomonas</taxon>
    </lineage>
</organism>
<reference evidence="2" key="1">
    <citation type="submission" date="2023-08" db="EMBL/GenBank/DDBJ databases">
        <title>Increased levels of nutrients transform a symbiont into a lethal pathobiont.</title>
        <authorList>
            <person name="Lachnit T."/>
            <person name="Ulrich L."/>
            <person name="Willmer F.M."/>
            <person name="Hasenbein T."/>
            <person name="Steiner L.X."/>
            <person name="Wolters M."/>
            <person name="Herbst E.M."/>
            <person name="Deines P."/>
        </authorList>
    </citation>
    <scope>NUCLEOTIDE SEQUENCE</scope>
    <source>
        <strain evidence="2">T3</strain>
    </source>
</reference>
<accession>A0AAU7Y6M4</accession>
<proteinExistence type="predicted"/>
<sequence>MNGLSDTRLSLHGKELELEHLCVRANASFAEDGRWYRFWRRLHTRKALLDLDEQALRDIGLTREQALEEALKPFWKL</sequence>
<dbReference type="AlphaFoldDB" id="A0AAU7Y6M4"/>
<protein>
    <submittedName>
        <fullName evidence="2">DUF1127 domain-containing protein</fullName>
    </submittedName>
</protein>
<name>A0AAU7Y6M4_9PSED</name>
<dbReference type="Pfam" id="PF06568">
    <property type="entry name" value="YjiS-like"/>
    <property type="match status" value="1"/>
</dbReference>
<gene>
    <name evidence="2" type="ORF">ABS648_02380</name>
</gene>
<evidence type="ECO:0000313" key="2">
    <source>
        <dbReference type="EMBL" id="XBY64627.1"/>
    </source>
</evidence>
<dbReference type="RefSeq" id="WP_350447516.1">
    <property type="nucleotide sequence ID" value="NZ_CP158373.1"/>
</dbReference>
<dbReference type="EMBL" id="CP158373">
    <property type="protein sequence ID" value="XBY64627.1"/>
    <property type="molecule type" value="Genomic_DNA"/>
</dbReference>